<keyword evidence="2" id="KW-1185">Reference proteome</keyword>
<evidence type="ECO:0000313" key="1">
    <source>
        <dbReference type="EMBL" id="CAK9258449.1"/>
    </source>
</evidence>
<evidence type="ECO:0000313" key="2">
    <source>
        <dbReference type="Proteomes" id="UP001497444"/>
    </source>
</evidence>
<dbReference type="EMBL" id="OZ020106">
    <property type="protein sequence ID" value="CAK9258449.1"/>
    <property type="molecule type" value="Genomic_DNA"/>
</dbReference>
<protein>
    <submittedName>
        <fullName evidence="1">Uncharacterized protein</fullName>
    </submittedName>
</protein>
<proteinExistence type="predicted"/>
<sequence>MRGVITEDVTPHQENDFSHLLKTPTVPGAYRTPFSRTRAHGWDCKLAASSEFKTSVLGRDDTLFVPGNERSSVETLRPAASRIISICVSVFVLEESSDRRE</sequence>
<accession>A0ABP0VVW3</accession>
<name>A0ABP0VVW3_9BRYO</name>
<dbReference type="Proteomes" id="UP001497444">
    <property type="component" value="Chromosome 11"/>
</dbReference>
<gene>
    <name evidence="1" type="ORF">CSSPJE1EN1_LOCUS3927</name>
</gene>
<organism evidence="1 2">
    <name type="scientific">Sphagnum jensenii</name>
    <dbReference type="NCBI Taxonomy" id="128206"/>
    <lineage>
        <taxon>Eukaryota</taxon>
        <taxon>Viridiplantae</taxon>
        <taxon>Streptophyta</taxon>
        <taxon>Embryophyta</taxon>
        <taxon>Bryophyta</taxon>
        <taxon>Sphagnophytina</taxon>
        <taxon>Sphagnopsida</taxon>
        <taxon>Sphagnales</taxon>
        <taxon>Sphagnaceae</taxon>
        <taxon>Sphagnum</taxon>
    </lineage>
</organism>
<reference evidence="1" key="1">
    <citation type="submission" date="2024-02" db="EMBL/GenBank/DDBJ databases">
        <authorList>
            <consortium name="ELIXIR-Norway"/>
            <consortium name="Elixir Norway"/>
        </authorList>
    </citation>
    <scope>NUCLEOTIDE SEQUENCE</scope>
</reference>